<evidence type="ECO:0000313" key="1">
    <source>
        <dbReference type="EMBL" id="RYU92968.1"/>
    </source>
</evidence>
<organism evidence="1 2">
    <name type="scientific">Emticicia agri</name>
    <dbReference type="NCBI Taxonomy" id="2492393"/>
    <lineage>
        <taxon>Bacteria</taxon>
        <taxon>Pseudomonadati</taxon>
        <taxon>Bacteroidota</taxon>
        <taxon>Cytophagia</taxon>
        <taxon>Cytophagales</taxon>
        <taxon>Leadbetterellaceae</taxon>
        <taxon>Emticicia</taxon>
    </lineage>
</organism>
<dbReference type="EMBL" id="SEWF01000063">
    <property type="protein sequence ID" value="RYU92968.1"/>
    <property type="molecule type" value="Genomic_DNA"/>
</dbReference>
<reference evidence="1 2" key="1">
    <citation type="submission" date="2019-02" db="EMBL/GenBank/DDBJ databases">
        <title>Bacterial novel species Emticicia sp. 17J42-9 isolated from soil.</title>
        <authorList>
            <person name="Jung H.-Y."/>
        </authorList>
    </citation>
    <scope>NUCLEOTIDE SEQUENCE [LARGE SCALE GENOMIC DNA]</scope>
    <source>
        <strain evidence="1 2">17J42-9</strain>
    </source>
</reference>
<dbReference type="NCBIfam" id="NF047539">
    <property type="entry name" value="XAC2610_fam"/>
    <property type="match status" value="1"/>
</dbReference>
<sequence>MYRFGIKFLLITICCCYLLSCTNKHEQHNKQDSTTIAVQPTVSIECDYKNLSKEFDLKLFFNRYKTTTVNDSCIVRLIISDKIDHHVIDTLLLTSIYYYDNVFKDCNHVLSYSTKVDFKGVGDDNDYGNIVIADLNFDNKEDIAVINDSGGNGGVFYNYYLQENQKFVLDKYLTDSMTYFPTKINKANRTLITYVHANAYQLAEHVYYFNNKTNNWIEKSQKFIPPIKQP</sequence>
<gene>
    <name evidence="1" type="ORF">EWM59_24445</name>
</gene>
<dbReference type="RefSeq" id="WP_130023872.1">
    <property type="nucleotide sequence ID" value="NZ_SEWF01000063.1"/>
</dbReference>
<dbReference type="OrthoDB" id="956454at2"/>
<dbReference type="AlphaFoldDB" id="A0A4Q5LTL9"/>
<dbReference type="Proteomes" id="UP000293162">
    <property type="component" value="Unassembled WGS sequence"/>
</dbReference>
<dbReference type="InterPro" id="IPR058087">
    <property type="entry name" value="XAC2610_dom"/>
</dbReference>
<protein>
    <submittedName>
        <fullName evidence="1">Uncharacterized protein</fullName>
    </submittedName>
</protein>
<comment type="caution">
    <text evidence="1">The sequence shown here is derived from an EMBL/GenBank/DDBJ whole genome shotgun (WGS) entry which is preliminary data.</text>
</comment>
<accession>A0A4Q5LTL9</accession>
<keyword evidence="2" id="KW-1185">Reference proteome</keyword>
<evidence type="ECO:0000313" key="2">
    <source>
        <dbReference type="Proteomes" id="UP000293162"/>
    </source>
</evidence>
<proteinExistence type="predicted"/>
<name>A0A4Q5LTL9_9BACT</name>